<accession>A0A1F6T7Y3</accession>
<gene>
    <name evidence="2" type="ORF">A2140_08080</name>
</gene>
<reference evidence="2 3" key="1">
    <citation type="journal article" date="2016" name="Nat. Commun.">
        <title>Thousands of microbial genomes shed light on interconnected biogeochemical processes in an aquifer system.</title>
        <authorList>
            <person name="Anantharaman K."/>
            <person name="Brown C.T."/>
            <person name="Hug L.A."/>
            <person name="Sharon I."/>
            <person name="Castelle C.J."/>
            <person name="Probst A.J."/>
            <person name="Thomas B.C."/>
            <person name="Singh A."/>
            <person name="Wilkins M.J."/>
            <person name="Karaoz U."/>
            <person name="Brodie E.L."/>
            <person name="Williams K.H."/>
            <person name="Hubbard S.S."/>
            <person name="Banfield J.F."/>
        </authorList>
    </citation>
    <scope>NUCLEOTIDE SEQUENCE [LARGE SCALE GENOMIC DNA]</scope>
</reference>
<evidence type="ECO:0000256" key="1">
    <source>
        <dbReference type="SAM" id="Phobius"/>
    </source>
</evidence>
<evidence type="ECO:0000313" key="3">
    <source>
        <dbReference type="Proteomes" id="UP000178379"/>
    </source>
</evidence>
<dbReference type="Proteomes" id="UP000178379">
    <property type="component" value="Unassembled WGS sequence"/>
</dbReference>
<keyword evidence="1" id="KW-0812">Transmembrane</keyword>
<name>A0A1F6T7Y3_9PROT</name>
<comment type="caution">
    <text evidence="2">The sequence shown here is derived from an EMBL/GenBank/DDBJ whole genome shotgun (WGS) entry which is preliminary data.</text>
</comment>
<proteinExistence type="predicted"/>
<sequence>MHFTMSWVAGILISIVVRIWWSLMGRMILGFTPEQMNSYSLMPAPTGTQLSLSIPNGTAHRAKMLFCIVCSDI</sequence>
<dbReference type="STRING" id="1817756.A2140_08080"/>
<protein>
    <submittedName>
        <fullName evidence="2">Uncharacterized protein</fullName>
    </submittedName>
</protein>
<keyword evidence="1" id="KW-0472">Membrane</keyword>
<dbReference type="AlphaFoldDB" id="A0A1F6T7Y3"/>
<dbReference type="EMBL" id="MFSQ01000028">
    <property type="protein sequence ID" value="OGI41228.1"/>
    <property type="molecule type" value="Genomic_DNA"/>
</dbReference>
<organism evidence="2 3">
    <name type="scientific">Candidatus Muproteobacteria bacterium RBG_16_62_13</name>
    <dbReference type="NCBI Taxonomy" id="1817756"/>
    <lineage>
        <taxon>Bacteria</taxon>
        <taxon>Pseudomonadati</taxon>
        <taxon>Pseudomonadota</taxon>
        <taxon>Candidatus Muproteobacteria</taxon>
    </lineage>
</organism>
<evidence type="ECO:0000313" key="2">
    <source>
        <dbReference type="EMBL" id="OGI41228.1"/>
    </source>
</evidence>
<feature type="transmembrane region" description="Helical" evidence="1">
    <location>
        <begin position="6"/>
        <end position="29"/>
    </location>
</feature>
<keyword evidence="1" id="KW-1133">Transmembrane helix</keyword>